<dbReference type="EMBL" id="AP021879">
    <property type="protein sequence ID" value="BBO87621.1"/>
    <property type="molecule type" value="Genomic_DNA"/>
</dbReference>
<proteinExistence type="predicted"/>
<sequence>MNETEQMVMGFQSSVAKLNHSLSCVDRYTRSLPLMDDFQLRRALLFRRWDVHRFLKIVCRAAVECLAMAGCVLSAALATLLLGL</sequence>
<accession>A0A5K8A547</accession>
<reference evidence="2 3" key="1">
    <citation type="submission" date="2019-11" db="EMBL/GenBank/DDBJ databases">
        <title>Comparative genomics of hydrocarbon-degrading Desulfosarcina strains.</title>
        <authorList>
            <person name="Watanabe M."/>
            <person name="Kojima H."/>
            <person name="Fukui M."/>
        </authorList>
    </citation>
    <scope>NUCLEOTIDE SEQUENCE [LARGE SCALE GENOMIC DNA]</scope>
    <source>
        <strain evidence="3">oXyS1</strain>
    </source>
</reference>
<keyword evidence="1" id="KW-0812">Transmembrane</keyword>
<evidence type="ECO:0000313" key="2">
    <source>
        <dbReference type="EMBL" id="BBO87621.1"/>
    </source>
</evidence>
<name>A0A5K8A547_9BACT</name>
<keyword evidence="1" id="KW-0472">Membrane</keyword>
<feature type="transmembrane region" description="Helical" evidence="1">
    <location>
        <begin position="57"/>
        <end position="82"/>
    </location>
</feature>
<gene>
    <name evidence="2" type="ORF">DSCOOX_08010</name>
</gene>
<dbReference type="AlphaFoldDB" id="A0A5K8A547"/>
<evidence type="ECO:0000256" key="1">
    <source>
        <dbReference type="SAM" id="Phobius"/>
    </source>
</evidence>
<keyword evidence="3" id="KW-1185">Reference proteome</keyword>
<dbReference type="RefSeq" id="WP_155309049.1">
    <property type="nucleotide sequence ID" value="NZ_AP021879.1"/>
</dbReference>
<keyword evidence="1" id="KW-1133">Transmembrane helix</keyword>
<evidence type="ECO:0000313" key="3">
    <source>
        <dbReference type="Proteomes" id="UP000422108"/>
    </source>
</evidence>
<protein>
    <submittedName>
        <fullName evidence="2">Uncharacterized protein</fullName>
    </submittedName>
</protein>
<organism evidence="2 3">
    <name type="scientific">Desulfosarcina ovata subsp. ovata</name>
    <dbReference type="NCBI Taxonomy" id="2752305"/>
    <lineage>
        <taxon>Bacteria</taxon>
        <taxon>Pseudomonadati</taxon>
        <taxon>Thermodesulfobacteriota</taxon>
        <taxon>Desulfobacteria</taxon>
        <taxon>Desulfobacterales</taxon>
        <taxon>Desulfosarcinaceae</taxon>
        <taxon>Desulfosarcina</taxon>
    </lineage>
</organism>
<dbReference type="Proteomes" id="UP000422108">
    <property type="component" value="Chromosome"/>
</dbReference>